<dbReference type="EMBL" id="PFSI01000050">
    <property type="protein sequence ID" value="PJC24323.1"/>
    <property type="molecule type" value="Genomic_DNA"/>
</dbReference>
<reference evidence="2" key="1">
    <citation type="submission" date="2017-09" db="EMBL/GenBank/DDBJ databases">
        <title>Depth-based differentiation of microbial function through sediment-hosted aquifers and enrichment of novel symbionts in the deep terrestrial subsurface.</title>
        <authorList>
            <person name="Probst A.J."/>
            <person name="Ladd B."/>
            <person name="Jarett J.K."/>
            <person name="Geller-Mcgrath D.E."/>
            <person name="Sieber C.M.K."/>
            <person name="Emerson J.B."/>
            <person name="Anantharaman K."/>
            <person name="Thomas B.C."/>
            <person name="Malmstrom R."/>
            <person name="Stieglmeier M."/>
            <person name="Klingl A."/>
            <person name="Woyke T."/>
            <person name="Ryan C.M."/>
            <person name="Banfield J.F."/>
        </authorList>
    </citation>
    <scope>NUCLEOTIDE SEQUENCE [LARGE SCALE GENOMIC DNA]</scope>
</reference>
<dbReference type="AlphaFoldDB" id="A0A2M8ENJ3"/>
<protein>
    <submittedName>
        <fullName evidence="1">Uncharacterized protein</fullName>
    </submittedName>
</protein>
<gene>
    <name evidence="1" type="ORF">CO057_03290</name>
</gene>
<sequence>MIKRLAQLIIVLIPVTLFVWLLVIDIAPGGEFIVRHEVAEKSAYINSILPEDRTFGIQYNADGDAFTTIINDPVYFSVQLPNTEFDQIEVELEFANGGQSIIELGGLVDIFSEGYDLQPIHNLIIENSEWTRIEDSGVVLLQRVSNFLSIDNFLLNLPDRSEIATYQFDLENAYRISNYSALGYQQTFDVSLRGYHKYQTYIKNENFNLELTYMDMNRTIGSDGGVIRVWNESDQVMFETEFKDDGNETDNQISSKQSIVIDKSGWPEGVYSVELSGTSDIFWRQIKTSQRYLTFVNKLYLGDDIGYLADSKSTSFYTNSKNLSLETYHADATQRVTLGADEVKIPYSHEKVTHTVEDAGVVYGHTPAGDVKITGDGKFSLSANSFFDPDPVKLNAFTNLDALGVNYIIAEYPGVTDGGDWKTANATFDIAELYKFDNSIKFIISLPAITTLQETVDVHAINVIFKKDPMNIWEFTKAVLKYLPGI</sequence>
<accession>A0A2M8ENJ3</accession>
<evidence type="ECO:0000313" key="2">
    <source>
        <dbReference type="Proteomes" id="UP000230251"/>
    </source>
</evidence>
<name>A0A2M8ENJ3_9BACT</name>
<organism evidence="1 2">
    <name type="scientific">Candidatus Uhrbacteria bacterium CG_4_9_14_0_2_um_filter_41_50</name>
    <dbReference type="NCBI Taxonomy" id="1975031"/>
    <lineage>
        <taxon>Bacteria</taxon>
        <taxon>Candidatus Uhriibacteriota</taxon>
    </lineage>
</organism>
<dbReference type="Proteomes" id="UP000230251">
    <property type="component" value="Unassembled WGS sequence"/>
</dbReference>
<comment type="caution">
    <text evidence="1">The sequence shown here is derived from an EMBL/GenBank/DDBJ whole genome shotgun (WGS) entry which is preliminary data.</text>
</comment>
<proteinExistence type="predicted"/>
<evidence type="ECO:0000313" key="1">
    <source>
        <dbReference type="EMBL" id="PJC24323.1"/>
    </source>
</evidence>